<evidence type="ECO:0000259" key="16">
    <source>
        <dbReference type="PROSITE" id="PS50885"/>
    </source>
</evidence>
<evidence type="ECO:0000313" key="18">
    <source>
        <dbReference type="Proteomes" id="UP000249739"/>
    </source>
</evidence>
<dbReference type="InterPro" id="IPR003661">
    <property type="entry name" value="HisK_dim/P_dom"/>
</dbReference>
<organism evidence="17 18">
    <name type="scientific">Micavibrio aeruginosavorus</name>
    <dbReference type="NCBI Taxonomy" id="349221"/>
    <lineage>
        <taxon>Bacteria</taxon>
        <taxon>Pseudomonadati</taxon>
        <taxon>Bdellovibrionota</taxon>
        <taxon>Bdellovibrionia</taxon>
        <taxon>Bdellovibrionales</taxon>
        <taxon>Pseudobdellovibrionaceae</taxon>
        <taxon>Micavibrio</taxon>
    </lineage>
</organism>
<gene>
    <name evidence="17" type="ORF">DI586_08480</name>
</gene>
<comment type="catalytic activity">
    <reaction evidence="1">
        <text>ATP + protein L-histidine = ADP + protein N-phospho-L-histidine.</text>
        <dbReference type="EC" id="2.7.13.3"/>
    </reaction>
</comment>
<dbReference type="InterPro" id="IPR017232">
    <property type="entry name" value="NtrY"/>
</dbReference>
<keyword evidence="9 17" id="KW-0418">Kinase</keyword>
<sequence>MMLALAGIGAGIATYAALNSMPPFGTNPDVVIWLLNLDLVILLSLGILVARRVASLLALWKRGIPGSKIHMRFVYTFGLVAMAPAIIMMIFSLFFFHYGVQAWFSDRVKTAVQESRAVAESYLKEHHQIIRADVLGMANDLNRESTRYYSDPEGFSRYVRTQSIVRNLPEVFLFNSNDRVLIQTDSLDDFNVKDIPDFAVDRANLGEVMILTDSEDDRVRALVKLQNLPDTYLFVGRPVEANVLNHLAATKEAVDRYEEVAARYSGLRLTVTLIYSVVALVLLLAAMWFGLTFARRLSYPIADLIATSDRLRQGDFTAKASERSGLEEFDYLGRSFNKMTSQIVSQREELIETNAQLDSRSRFTETILAGVTSGILGINRNGQITICNSSAADFLHKPADHIIGESIYTILPEARDFLDQSYEKPNRTHNFECPYILADGSRRVFLIRVAIELIGPGDNEEDHGAVVTFDDITDLQSAQRKAAWADVARRIAHEIKNPLTPIQLSAERLKRKYLKSMPDDDQSIFEQCIDTIIRHVGDIGHMVSEFSNFARMPEPVMKETDLGRLVQEIVTMNREASSTMKIQIFLDDTDKNAICDAQQMRQAFTNILKNAMDSVEERMKDEDADFKGHIAVSLGRSISDGKLILSVSDNGLGLPKDRDPQSLTEPYVTLREKGTGLGLAIVKKIMEDHGGHIIFGAVDSLVDSSFKDRPILDGATVSLVFPVMADQVHEIMSSNAA</sequence>
<evidence type="ECO:0000256" key="10">
    <source>
        <dbReference type="ARBA" id="ARBA00022840"/>
    </source>
</evidence>
<evidence type="ECO:0000256" key="5">
    <source>
        <dbReference type="ARBA" id="ARBA00022553"/>
    </source>
</evidence>
<dbReference type="Gene3D" id="3.30.565.10">
    <property type="entry name" value="Histidine kinase-like ATPase, C-terminal domain"/>
    <property type="match status" value="1"/>
</dbReference>
<dbReference type="InterPro" id="IPR005467">
    <property type="entry name" value="His_kinase_dom"/>
</dbReference>
<keyword evidence="10" id="KW-0067">ATP-binding</keyword>
<dbReference type="GO" id="GO:0000156">
    <property type="term" value="F:phosphorelay response regulator activity"/>
    <property type="evidence" value="ECO:0007669"/>
    <property type="project" value="TreeGrafter"/>
</dbReference>
<dbReference type="Pfam" id="PF00672">
    <property type="entry name" value="HAMP"/>
    <property type="match status" value="1"/>
</dbReference>
<dbReference type="Gene3D" id="1.10.287.130">
    <property type="match status" value="1"/>
</dbReference>
<dbReference type="SUPFAM" id="SSF158472">
    <property type="entry name" value="HAMP domain-like"/>
    <property type="match status" value="1"/>
</dbReference>
<evidence type="ECO:0000256" key="1">
    <source>
        <dbReference type="ARBA" id="ARBA00000085"/>
    </source>
</evidence>
<dbReference type="InterPro" id="IPR050351">
    <property type="entry name" value="BphY/WalK/GraS-like"/>
</dbReference>
<dbReference type="InterPro" id="IPR003660">
    <property type="entry name" value="HAMP_dom"/>
</dbReference>
<dbReference type="SMART" id="SM00091">
    <property type="entry name" value="PAS"/>
    <property type="match status" value="1"/>
</dbReference>
<dbReference type="InterPro" id="IPR036890">
    <property type="entry name" value="HATPase_C_sf"/>
</dbReference>
<dbReference type="GO" id="GO:0005524">
    <property type="term" value="F:ATP binding"/>
    <property type="evidence" value="ECO:0007669"/>
    <property type="project" value="UniProtKB-KW"/>
</dbReference>
<dbReference type="InterPro" id="IPR003594">
    <property type="entry name" value="HATPase_dom"/>
</dbReference>
<evidence type="ECO:0000256" key="14">
    <source>
        <dbReference type="SAM" id="Phobius"/>
    </source>
</evidence>
<dbReference type="Pfam" id="PF19312">
    <property type="entry name" value="NtrY_N"/>
    <property type="match status" value="1"/>
</dbReference>
<evidence type="ECO:0000256" key="11">
    <source>
        <dbReference type="ARBA" id="ARBA00022989"/>
    </source>
</evidence>
<dbReference type="InterPro" id="IPR035965">
    <property type="entry name" value="PAS-like_dom_sf"/>
</dbReference>
<dbReference type="InterPro" id="IPR004358">
    <property type="entry name" value="Sig_transdc_His_kin-like_C"/>
</dbReference>
<protein>
    <recommendedName>
        <fullName evidence="3">histidine kinase</fullName>
        <ecNumber evidence="3">2.7.13.3</ecNumber>
    </recommendedName>
</protein>
<dbReference type="PROSITE" id="PS50109">
    <property type="entry name" value="HIS_KIN"/>
    <property type="match status" value="1"/>
</dbReference>
<dbReference type="PANTHER" id="PTHR42878:SF7">
    <property type="entry name" value="SENSOR HISTIDINE KINASE GLRK"/>
    <property type="match status" value="1"/>
</dbReference>
<reference evidence="17 18" key="1">
    <citation type="submission" date="2017-08" db="EMBL/GenBank/DDBJ databases">
        <title>Infants hospitalized years apart are colonized by the same room-sourced microbial strains.</title>
        <authorList>
            <person name="Brooks B."/>
            <person name="Olm M.R."/>
            <person name="Firek B.A."/>
            <person name="Baker R."/>
            <person name="Thomas B.C."/>
            <person name="Morowitz M.J."/>
            <person name="Banfield J.F."/>
        </authorList>
    </citation>
    <scope>NUCLEOTIDE SEQUENCE [LARGE SCALE GENOMIC DNA]</scope>
    <source>
        <strain evidence="17">S2_006_000_R2_64</strain>
    </source>
</reference>
<dbReference type="SMART" id="SM00304">
    <property type="entry name" value="HAMP"/>
    <property type="match status" value="1"/>
</dbReference>
<dbReference type="SUPFAM" id="SSF55785">
    <property type="entry name" value="PYP-like sensor domain (PAS domain)"/>
    <property type="match status" value="1"/>
</dbReference>
<comment type="caution">
    <text evidence="17">The sequence shown here is derived from an EMBL/GenBank/DDBJ whole genome shotgun (WGS) entry which is preliminary data.</text>
</comment>
<feature type="transmembrane region" description="Helical" evidence="14">
    <location>
        <begin position="73"/>
        <end position="96"/>
    </location>
</feature>
<accession>A0A2W5FMB0</accession>
<evidence type="ECO:0000256" key="2">
    <source>
        <dbReference type="ARBA" id="ARBA00004651"/>
    </source>
</evidence>
<feature type="transmembrane region" description="Helical" evidence="14">
    <location>
        <begin position="32"/>
        <end position="53"/>
    </location>
</feature>
<dbReference type="CDD" id="cd00082">
    <property type="entry name" value="HisKA"/>
    <property type="match status" value="1"/>
</dbReference>
<dbReference type="InterPro" id="IPR036097">
    <property type="entry name" value="HisK_dim/P_sf"/>
</dbReference>
<evidence type="ECO:0000313" key="17">
    <source>
        <dbReference type="EMBL" id="PZP54917.1"/>
    </source>
</evidence>
<evidence type="ECO:0000259" key="15">
    <source>
        <dbReference type="PROSITE" id="PS50109"/>
    </source>
</evidence>
<evidence type="ECO:0000256" key="9">
    <source>
        <dbReference type="ARBA" id="ARBA00022777"/>
    </source>
</evidence>
<feature type="domain" description="HAMP" evidence="16">
    <location>
        <begin position="295"/>
        <end position="348"/>
    </location>
</feature>
<dbReference type="Gene3D" id="3.30.450.20">
    <property type="entry name" value="PAS domain"/>
    <property type="match status" value="1"/>
</dbReference>
<keyword evidence="7 14" id="KW-0812">Transmembrane</keyword>
<keyword evidence="6" id="KW-0808">Transferase</keyword>
<dbReference type="InterPro" id="IPR000014">
    <property type="entry name" value="PAS"/>
</dbReference>
<evidence type="ECO:0000256" key="3">
    <source>
        <dbReference type="ARBA" id="ARBA00012438"/>
    </source>
</evidence>
<evidence type="ECO:0000256" key="6">
    <source>
        <dbReference type="ARBA" id="ARBA00022679"/>
    </source>
</evidence>
<proteinExistence type="predicted"/>
<dbReference type="GO" id="GO:0030295">
    <property type="term" value="F:protein kinase activator activity"/>
    <property type="evidence" value="ECO:0007669"/>
    <property type="project" value="TreeGrafter"/>
</dbReference>
<dbReference type="SMART" id="SM00387">
    <property type="entry name" value="HATPase_c"/>
    <property type="match status" value="1"/>
</dbReference>
<dbReference type="PANTHER" id="PTHR42878">
    <property type="entry name" value="TWO-COMPONENT HISTIDINE KINASE"/>
    <property type="match status" value="1"/>
</dbReference>
<evidence type="ECO:0000256" key="12">
    <source>
        <dbReference type="ARBA" id="ARBA00023012"/>
    </source>
</evidence>
<comment type="subcellular location">
    <subcellularLocation>
        <location evidence="2">Cell membrane</location>
        <topology evidence="2">Multi-pass membrane protein</topology>
    </subcellularLocation>
</comment>
<dbReference type="PRINTS" id="PR00344">
    <property type="entry name" value="BCTRLSENSOR"/>
</dbReference>
<dbReference type="Pfam" id="PF00512">
    <property type="entry name" value="HisKA"/>
    <property type="match status" value="1"/>
</dbReference>
<feature type="transmembrane region" description="Helical" evidence="14">
    <location>
        <begin position="273"/>
        <end position="294"/>
    </location>
</feature>
<dbReference type="CDD" id="cd00130">
    <property type="entry name" value="PAS"/>
    <property type="match status" value="1"/>
</dbReference>
<evidence type="ECO:0000256" key="8">
    <source>
        <dbReference type="ARBA" id="ARBA00022741"/>
    </source>
</evidence>
<dbReference type="Gene3D" id="6.10.340.10">
    <property type="match status" value="1"/>
</dbReference>
<feature type="domain" description="Histidine kinase" evidence="15">
    <location>
        <begin position="490"/>
        <end position="725"/>
    </location>
</feature>
<dbReference type="SUPFAM" id="SSF47384">
    <property type="entry name" value="Homodimeric domain of signal transducing histidine kinase"/>
    <property type="match status" value="1"/>
</dbReference>
<keyword evidence="13 14" id="KW-0472">Membrane</keyword>
<dbReference type="CDD" id="cd06225">
    <property type="entry name" value="HAMP"/>
    <property type="match status" value="1"/>
</dbReference>
<keyword evidence="5" id="KW-0597">Phosphoprotein</keyword>
<dbReference type="PROSITE" id="PS50885">
    <property type="entry name" value="HAMP"/>
    <property type="match status" value="1"/>
</dbReference>
<evidence type="ECO:0000256" key="7">
    <source>
        <dbReference type="ARBA" id="ARBA00022692"/>
    </source>
</evidence>
<dbReference type="GO" id="GO:0005886">
    <property type="term" value="C:plasma membrane"/>
    <property type="evidence" value="ECO:0007669"/>
    <property type="project" value="UniProtKB-SubCell"/>
</dbReference>
<name>A0A2W5FMB0_9BACT</name>
<dbReference type="InterPro" id="IPR045671">
    <property type="entry name" value="NtrY-like_N"/>
</dbReference>
<dbReference type="EMBL" id="QFOT01000101">
    <property type="protein sequence ID" value="PZP54917.1"/>
    <property type="molecule type" value="Genomic_DNA"/>
</dbReference>
<dbReference type="EC" id="2.7.13.3" evidence="3"/>
<dbReference type="Pfam" id="PF02518">
    <property type="entry name" value="HATPase_c"/>
    <property type="match status" value="1"/>
</dbReference>
<keyword evidence="11 14" id="KW-1133">Transmembrane helix</keyword>
<dbReference type="PIRSF" id="PIRSF037532">
    <property type="entry name" value="STHK_NtrY"/>
    <property type="match status" value="1"/>
</dbReference>
<evidence type="ECO:0000256" key="13">
    <source>
        <dbReference type="ARBA" id="ARBA00023136"/>
    </source>
</evidence>
<keyword evidence="8" id="KW-0547">Nucleotide-binding</keyword>
<dbReference type="GO" id="GO:0000155">
    <property type="term" value="F:phosphorelay sensor kinase activity"/>
    <property type="evidence" value="ECO:0007669"/>
    <property type="project" value="InterPro"/>
</dbReference>
<dbReference type="AlphaFoldDB" id="A0A2W5FMB0"/>
<dbReference type="GO" id="GO:0007234">
    <property type="term" value="P:osmosensory signaling via phosphorelay pathway"/>
    <property type="evidence" value="ECO:0007669"/>
    <property type="project" value="TreeGrafter"/>
</dbReference>
<dbReference type="Pfam" id="PF13426">
    <property type="entry name" value="PAS_9"/>
    <property type="match status" value="1"/>
</dbReference>
<dbReference type="SMART" id="SM00388">
    <property type="entry name" value="HisKA"/>
    <property type="match status" value="1"/>
</dbReference>
<dbReference type="SUPFAM" id="SSF55874">
    <property type="entry name" value="ATPase domain of HSP90 chaperone/DNA topoisomerase II/histidine kinase"/>
    <property type="match status" value="1"/>
</dbReference>
<evidence type="ECO:0000256" key="4">
    <source>
        <dbReference type="ARBA" id="ARBA00022475"/>
    </source>
</evidence>
<dbReference type="Proteomes" id="UP000249739">
    <property type="component" value="Unassembled WGS sequence"/>
</dbReference>
<keyword evidence="4" id="KW-1003">Cell membrane</keyword>
<keyword evidence="12" id="KW-0902">Two-component regulatory system</keyword>